<feature type="transmembrane region" description="Helical" evidence="5">
    <location>
        <begin position="99"/>
        <end position="120"/>
    </location>
</feature>
<evidence type="ECO:0000313" key="7">
    <source>
        <dbReference type="EMBL" id="SBS32178.1"/>
    </source>
</evidence>
<dbReference type="RefSeq" id="WP_067210158.1">
    <property type="nucleotide sequence ID" value="NZ_FLOC01000012.1"/>
</dbReference>
<dbReference type="OrthoDB" id="9810614at2"/>
<sequence>MFKQTLLPIWSLIFGLAMITTANALQNSLLGLRASIENFDTAAAGYIMAGFYVGFIVGSILVPNWIKNVGHIRVFAAVASLASITILMQSAIVTPWFWIAMRIGTGLCYAGLYIVVESWLNTIATNDNRGRLLSVYVIVIWASQTFGQLLLNVAPPAGYDLFIIASVLISVALVPMLLVHTPSPTISLPEKLDLLGLVRTAPLGATAVVVVGFSCGIIMGLAAVYGTMIGMDVAQISLFVGASYIGGMLIQWPIGKMSDRQDRRLTLLWVSLVACAVALIVPYASAIGNTTLMVAGMFLLGGFAFPLYSLGSSHINDQLRPEQVLSASSGMILLQGAGGVIGPIIASTLMDWTQPDALFYFLSLAHLGVAIFAVYRMMAKPPMRVEEQGSSIYVGLSMTSVANTEMWVDADPELETLAEVVEADSRHYAEEPKGKSELL</sequence>
<dbReference type="GO" id="GO:0022857">
    <property type="term" value="F:transmembrane transporter activity"/>
    <property type="evidence" value="ECO:0007669"/>
    <property type="project" value="InterPro"/>
</dbReference>
<evidence type="ECO:0000313" key="8">
    <source>
        <dbReference type="Proteomes" id="UP000092627"/>
    </source>
</evidence>
<dbReference type="PANTHER" id="PTHR23521">
    <property type="entry name" value="TRANSPORTER MFS SUPERFAMILY"/>
    <property type="match status" value="1"/>
</dbReference>
<feature type="transmembrane region" description="Helical" evidence="5">
    <location>
        <begin position="43"/>
        <end position="62"/>
    </location>
</feature>
<dbReference type="PROSITE" id="PS50850">
    <property type="entry name" value="MFS"/>
    <property type="match status" value="1"/>
</dbReference>
<dbReference type="InterPro" id="IPR047200">
    <property type="entry name" value="MFS_YcaD-like"/>
</dbReference>
<feature type="transmembrane region" description="Helical" evidence="5">
    <location>
        <begin position="357"/>
        <end position="375"/>
    </location>
</feature>
<dbReference type="Pfam" id="PF00083">
    <property type="entry name" value="Sugar_tr"/>
    <property type="match status" value="1"/>
</dbReference>
<evidence type="ECO:0000256" key="2">
    <source>
        <dbReference type="ARBA" id="ARBA00022692"/>
    </source>
</evidence>
<reference evidence="7 8" key="1">
    <citation type="submission" date="2016-06" db="EMBL/GenBank/DDBJ databases">
        <authorList>
            <person name="Kjaerup R.B."/>
            <person name="Dalgaard T.S."/>
            <person name="Juul-Madsen H.R."/>
        </authorList>
    </citation>
    <scope>NUCLEOTIDE SEQUENCE [LARGE SCALE GENOMIC DNA]</scope>
    <source>
        <strain evidence="7 8">CECT 5080</strain>
    </source>
</reference>
<feature type="transmembrane region" description="Helical" evidence="5">
    <location>
        <begin position="74"/>
        <end position="93"/>
    </location>
</feature>
<dbReference type="InterPro" id="IPR011701">
    <property type="entry name" value="MFS"/>
</dbReference>
<dbReference type="AlphaFoldDB" id="A0A1A8TJ10"/>
<keyword evidence="8" id="KW-1185">Reference proteome</keyword>
<keyword evidence="2 5" id="KW-0812">Transmembrane</keyword>
<dbReference type="InterPro" id="IPR020846">
    <property type="entry name" value="MFS_dom"/>
</dbReference>
<evidence type="ECO:0000256" key="4">
    <source>
        <dbReference type="ARBA" id="ARBA00023136"/>
    </source>
</evidence>
<dbReference type="STRING" id="295068.MAQ5080_02174"/>
<keyword evidence="4 5" id="KW-0472">Membrane</keyword>
<evidence type="ECO:0000256" key="1">
    <source>
        <dbReference type="ARBA" id="ARBA00004370"/>
    </source>
</evidence>
<dbReference type="InterPro" id="IPR005828">
    <property type="entry name" value="MFS_sugar_transport-like"/>
</dbReference>
<dbReference type="Pfam" id="PF07690">
    <property type="entry name" value="MFS_1"/>
    <property type="match status" value="1"/>
</dbReference>
<proteinExistence type="predicted"/>
<dbReference type="InterPro" id="IPR036259">
    <property type="entry name" value="MFS_trans_sf"/>
</dbReference>
<feature type="transmembrane region" description="Helical" evidence="5">
    <location>
        <begin position="200"/>
        <end position="227"/>
    </location>
</feature>
<dbReference type="GO" id="GO:0005886">
    <property type="term" value="C:plasma membrane"/>
    <property type="evidence" value="ECO:0007669"/>
    <property type="project" value="TreeGrafter"/>
</dbReference>
<name>A0A1A8TJ10_9GAMM</name>
<keyword evidence="3 5" id="KW-1133">Transmembrane helix</keyword>
<dbReference type="PANTHER" id="PTHR23521:SF3">
    <property type="entry name" value="MFS TRANSPORTER"/>
    <property type="match status" value="1"/>
</dbReference>
<dbReference type="Gene3D" id="1.20.1250.20">
    <property type="entry name" value="MFS general substrate transporter like domains"/>
    <property type="match status" value="2"/>
</dbReference>
<accession>A0A1A8TJ10</accession>
<feature type="transmembrane region" description="Helical" evidence="5">
    <location>
        <begin position="323"/>
        <end position="345"/>
    </location>
</feature>
<evidence type="ECO:0000259" key="6">
    <source>
        <dbReference type="PROSITE" id="PS50850"/>
    </source>
</evidence>
<feature type="transmembrane region" description="Helical" evidence="5">
    <location>
        <begin position="233"/>
        <end position="254"/>
    </location>
</feature>
<feature type="transmembrane region" description="Helical" evidence="5">
    <location>
        <begin position="292"/>
        <end position="311"/>
    </location>
</feature>
<dbReference type="EMBL" id="FLOC01000012">
    <property type="protein sequence ID" value="SBS32178.1"/>
    <property type="molecule type" value="Genomic_DNA"/>
</dbReference>
<feature type="transmembrane region" description="Helical" evidence="5">
    <location>
        <begin position="132"/>
        <end position="151"/>
    </location>
</feature>
<evidence type="ECO:0000256" key="5">
    <source>
        <dbReference type="SAM" id="Phobius"/>
    </source>
</evidence>
<evidence type="ECO:0000256" key="3">
    <source>
        <dbReference type="ARBA" id="ARBA00022989"/>
    </source>
</evidence>
<feature type="domain" description="Major facilitator superfamily (MFS) profile" evidence="6">
    <location>
        <begin position="1"/>
        <end position="380"/>
    </location>
</feature>
<comment type="subcellular location">
    <subcellularLocation>
        <location evidence="1">Membrane</location>
    </subcellularLocation>
</comment>
<dbReference type="Proteomes" id="UP000092627">
    <property type="component" value="Unassembled WGS sequence"/>
</dbReference>
<protein>
    <submittedName>
        <fullName evidence="7">Putative MFS-type transporter YcaD</fullName>
    </submittedName>
</protein>
<dbReference type="CDD" id="cd17477">
    <property type="entry name" value="MFS_YcaD_like"/>
    <property type="match status" value="1"/>
</dbReference>
<organism evidence="7 8">
    <name type="scientific">Marinomonas aquimarina</name>
    <dbReference type="NCBI Taxonomy" id="295068"/>
    <lineage>
        <taxon>Bacteria</taxon>
        <taxon>Pseudomonadati</taxon>
        <taxon>Pseudomonadota</taxon>
        <taxon>Gammaproteobacteria</taxon>
        <taxon>Oceanospirillales</taxon>
        <taxon>Oceanospirillaceae</taxon>
        <taxon>Marinomonas</taxon>
    </lineage>
</organism>
<feature type="transmembrane region" description="Helical" evidence="5">
    <location>
        <begin position="157"/>
        <end position="179"/>
    </location>
</feature>
<gene>
    <name evidence="7" type="primary">ycaD_2</name>
    <name evidence="7" type="ORF">MAQ5080_02174</name>
</gene>
<feature type="transmembrane region" description="Helical" evidence="5">
    <location>
        <begin position="266"/>
        <end position="286"/>
    </location>
</feature>
<dbReference type="SUPFAM" id="SSF103473">
    <property type="entry name" value="MFS general substrate transporter"/>
    <property type="match status" value="1"/>
</dbReference>